<evidence type="ECO:0000313" key="8">
    <source>
        <dbReference type="EMBL" id="KSV59690.1"/>
    </source>
</evidence>
<evidence type="ECO:0000256" key="6">
    <source>
        <dbReference type="SAM" id="Phobius"/>
    </source>
</evidence>
<evidence type="ECO:0000313" key="9">
    <source>
        <dbReference type="Proteomes" id="UP000054874"/>
    </source>
</evidence>
<evidence type="ECO:0000256" key="4">
    <source>
        <dbReference type="ARBA" id="ARBA00022989"/>
    </source>
</evidence>
<evidence type="ECO:0000259" key="7">
    <source>
        <dbReference type="Pfam" id="PF06271"/>
    </source>
</evidence>
<feature type="transmembrane region" description="Helical" evidence="6">
    <location>
        <begin position="46"/>
        <end position="70"/>
    </location>
</feature>
<gene>
    <name evidence="8" type="ORF">ASU35_18045</name>
</gene>
<dbReference type="InterPro" id="IPR051791">
    <property type="entry name" value="Pra-immunoreactive"/>
</dbReference>
<feature type="transmembrane region" description="Helical" evidence="6">
    <location>
        <begin position="127"/>
        <end position="150"/>
    </location>
</feature>
<feature type="transmembrane region" description="Helical" evidence="6">
    <location>
        <begin position="77"/>
        <end position="96"/>
    </location>
</feature>
<keyword evidence="9" id="KW-1185">Reference proteome</keyword>
<feature type="domain" description="RDD" evidence="7">
    <location>
        <begin position="6"/>
        <end position="162"/>
    </location>
</feature>
<dbReference type="GO" id="GO:0005886">
    <property type="term" value="C:plasma membrane"/>
    <property type="evidence" value="ECO:0007669"/>
    <property type="project" value="UniProtKB-SubCell"/>
</dbReference>
<reference evidence="8 9" key="1">
    <citation type="submission" date="2015-11" db="EMBL/GenBank/DDBJ databases">
        <title>Butyribacter intestini gen. nov., sp. nov., a butyric acid-producing bacterium of the family Lachnospiraceae isolated from the human faeces.</title>
        <authorList>
            <person name="Zou Y."/>
            <person name="Xue W."/>
            <person name="Luo G."/>
            <person name="Lv M."/>
        </authorList>
    </citation>
    <scope>NUCLEOTIDE SEQUENCE [LARGE SCALE GENOMIC DNA]</scope>
    <source>
        <strain evidence="8 9">ACET-33324</strain>
    </source>
</reference>
<feature type="transmembrane region" description="Helical" evidence="6">
    <location>
        <begin position="12"/>
        <end position="34"/>
    </location>
</feature>
<evidence type="ECO:0000256" key="3">
    <source>
        <dbReference type="ARBA" id="ARBA00022692"/>
    </source>
</evidence>
<dbReference type="InterPro" id="IPR010432">
    <property type="entry name" value="RDD"/>
</dbReference>
<accession>A0A0V8QGZ7</accession>
<sequence>MKSSYIKRVLSEIVDLFFMLIVTLILSSVLFFQFMNKEMVQVFPFILIECLFFSALCFLGYIHIVLNYFILNNSVDVFYLCFIFVVFIFEIAYYFILENFLGGTVGHKIFKCHVVNIEYKKLNGKSLFIRSVVKTLSKYLFCIPFLTIFFNKNNQTLHDILIKSIVIDE</sequence>
<dbReference type="PANTHER" id="PTHR36115">
    <property type="entry name" value="PROLINE-RICH ANTIGEN HOMOLOG-RELATED"/>
    <property type="match status" value="1"/>
</dbReference>
<keyword evidence="5 6" id="KW-0472">Membrane</keyword>
<dbReference type="EMBL" id="LNAM01000106">
    <property type="protein sequence ID" value="KSV59690.1"/>
    <property type="molecule type" value="Genomic_DNA"/>
</dbReference>
<organism evidence="8 9">
    <name type="scientific">Acetivibrio ethanolgignens</name>
    <dbReference type="NCBI Taxonomy" id="290052"/>
    <lineage>
        <taxon>Bacteria</taxon>
        <taxon>Bacillati</taxon>
        <taxon>Bacillota</taxon>
        <taxon>Clostridia</taxon>
        <taxon>Eubacteriales</taxon>
        <taxon>Oscillospiraceae</taxon>
        <taxon>Acetivibrio</taxon>
    </lineage>
</organism>
<dbReference type="AlphaFoldDB" id="A0A0V8QGZ7"/>
<proteinExistence type="predicted"/>
<keyword evidence="4 6" id="KW-1133">Transmembrane helix</keyword>
<dbReference type="Pfam" id="PF06271">
    <property type="entry name" value="RDD"/>
    <property type="match status" value="1"/>
</dbReference>
<keyword evidence="3 6" id="KW-0812">Transmembrane</keyword>
<comment type="subcellular location">
    <subcellularLocation>
        <location evidence="1">Cell membrane</location>
        <topology evidence="1">Multi-pass membrane protein</topology>
    </subcellularLocation>
</comment>
<dbReference type="RefSeq" id="WP_058352082.1">
    <property type="nucleotide sequence ID" value="NZ_CABMMD010000106.1"/>
</dbReference>
<comment type="caution">
    <text evidence="8">The sequence shown here is derived from an EMBL/GenBank/DDBJ whole genome shotgun (WGS) entry which is preliminary data.</text>
</comment>
<protein>
    <recommendedName>
        <fullName evidence="7">RDD domain-containing protein</fullName>
    </recommendedName>
</protein>
<name>A0A0V8QGZ7_9FIRM</name>
<dbReference type="Proteomes" id="UP000054874">
    <property type="component" value="Unassembled WGS sequence"/>
</dbReference>
<dbReference type="STRING" id="290052.ASU35_18045"/>
<evidence type="ECO:0000256" key="2">
    <source>
        <dbReference type="ARBA" id="ARBA00022475"/>
    </source>
</evidence>
<evidence type="ECO:0000256" key="1">
    <source>
        <dbReference type="ARBA" id="ARBA00004651"/>
    </source>
</evidence>
<keyword evidence="2" id="KW-1003">Cell membrane</keyword>
<evidence type="ECO:0000256" key="5">
    <source>
        <dbReference type="ARBA" id="ARBA00023136"/>
    </source>
</evidence>